<dbReference type="InterPro" id="IPR035906">
    <property type="entry name" value="MetI-like_sf"/>
</dbReference>
<accession>A0ABM9CBQ9</accession>
<dbReference type="EMBL" id="CAKMMG010000003">
    <property type="protein sequence ID" value="CAH1207405.1"/>
    <property type="molecule type" value="Genomic_DNA"/>
</dbReference>
<comment type="caution">
    <text evidence="9">The sequence shown here is derived from an EMBL/GenBank/DDBJ whole genome shotgun (WGS) entry which is preliminary data.</text>
</comment>
<evidence type="ECO:0000256" key="5">
    <source>
        <dbReference type="ARBA" id="ARBA00022989"/>
    </source>
</evidence>
<feature type="transmembrane region" description="Helical" evidence="7">
    <location>
        <begin position="232"/>
        <end position="253"/>
    </location>
</feature>
<protein>
    <submittedName>
        <fullName evidence="9">Melibiose/raffinose/stachyose import permease protein MelD</fullName>
    </submittedName>
</protein>
<keyword evidence="6 7" id="KW-0472">Membrane</keyword>
<feature type="transmembrane region" description="Helical" evidence="7">
    <location>
        <begin position="182"/>
        <end position="206"/>
    </location>
</feature>
<comment type="similarity">
    <text evidence="7">Belongs to the binding-protein-dependent transport system permease family.</text>
</comment>
<dbReference type="SUPFAM" id="SSF161098">
    <property type="entry name" value="MetI-like"/>
    <property type="match status" value="1"/>
</dbReference>
<evidence type="ECO:0000256" key="1">
    <source>
        <dbReference type="ARBA" id="ARBA00004651"/>
    </source>
</evidence>
<evidence type="ECO:0000256" key="6">
    <source>
        <dbReference type="ARBA" id="ARBA00023136"/>
    </source>
</evidence>
<feature type="transmembrane region" description="Helical" evidence="7">
    <location>
        <begin position="104"/>
        <end position="123"/>
    </location>
</feature>
<keyword evidence="3" id="KW-1003">Cell membrane</keyword>
<feature type="transmembrane region" description="Helical" evidence="7">
    <location>
        <begin position="289"/>
        <end position="309"/>
    </location>
</feature>
<keyword evidence="2 7" id="KW-0813">Transport</keyword>
<keyword evidence="10" id="KW-1185">Reference proteome</keyword>
<feature type="transmembrane region" description="Helical" evidence="7">
    <location>
        <begin position="135"/>
        <end position="155"/>
    </location>
</feature>
<evidence type="ECO:0000256" key="4">
    <source>
        <dbReference type="ARBA" id="ARBA00022692"/>
    </source>
</evidence>
<dbReference type="Gene3D" id="1.10.3720.10">
    <property type="entry name" value="MetI-like"/>
    <property type="match status" value="1"/>
</dbReference>
<feature type="domain" description="ABC transmembrane type-1" evidence="8">
    <location>
        <begin position="98"/>
        <end position="310"/>
    </location>
</feature>
<reference evidence="9" key="1">
    <citation type="submission" date="2022-01" db="EMBL/GenBank/DDBJ databases">
        <authorList>
            <person name="Criscuolo A."/>
        </authorList>
    </citation>
    <scope>NUCLEOTIDE SEQUENCE</scope>
    <source>
        <strain evidence="9">CIP111892</strain>
    </source>
</reference>
<gene>
    <name evidence="9" type="primary">melD_5</name>
    <name evidence="9" type="ORF">PAECIP111892_02880</name>
</gene>
<dbReference type="PANTHER" id="PTHR30193">
    <property type="entry name" value="ABC TRANSPORTER PERMEASE PROTEIN"/>
    <property type="match status" value="1"/>
</dbReference>
<keyword evidence="4 7" id="KW-0812">Transmembrane</keyword>
<comment type="subcellular location">
    <subcellularLocation>
        <location evidence="1 7">Cell membrane</location>
        <topology evidence="1 7">Multi-pass membrane protein</topology>
    </subcellularLocation>
</comment>
<proteinExistence type="inferred from homology"/>
<evidence type="ECO:0000313" key="10">
    <source>
        <dbReference type="Proteomes" id="UP000838324"/>
    </source>
</evidence>
<dbReference type="PANTHER" id="PTHR30193:SF37">
    <property type="entry name" value="INNER MEMBRANE ABC TRANSPORTER PERMEASE PROTEIN YCJO"/>
    <property type="match status" value="1"/>
</dbReference>
<evidence type="ECO:0000256" key="2">
    <source>
        <dbReference type="ARBA" id="ARBA00022448"/>
    </source>
</evidence>
<feature type="transmembrane region" description="Helical" evidence="7">
    <location>
        <begin position="39"/>
        <end position="66"/>
    </location>
</feature>
<evidence type="ECO:0000313" key="9">
    <source>
        <dbReference type="EMBL" id="CAH1207405.1"/>
    </source>
</evidence>
<sequence>MDEQGGAACSPPSLIYFAHHRGRGAEPVPVNRYKHVVSLLAFVAPAFIIYSLFLLIPTIGGMYYSFTDWNGLNRDYSFIGLGNFVEALREDPDFVNSLLFTLKYVLFMIVLQNVFALVLAVFIETKTRTKGFFRTIFFMPNMISTIISAFMWTFVFSQVLPQLAEKTAISFLDQLWIGDPKVSFYSIIIVSLWNGVGYMMIIYLAALQGVPQSLKEAAVIDGASPFQTFRKVTLPMITHAVTICLFLTLNGAFKVFEVVYGLTGGGPGRSTQVITMNIYEEAFSNNFRYGYASAKSVILFIFILLFTFIQIGVMKRKEVEA</sequence>
<dbReference type="PROSITE" id="PS50928">
    <property type="entry name" value="ABC_TM1"/>
    <property type="match status" value="1"/>
</dbReference>
<dbReference type="Pfam" id="PF00528">
    <property type="entry name" value="BPD_transp_1"/>
    <property type="match status" value="1"/>
</dbReference>
<evidence type="ECO:0000256" key="3">
    <source>
        <dbReference type="ARBA" id="ARBA00022475"/>
    </source>
</evidence>
<dbReference type="InterPro" id="IPR000515">
    <property type="entry name" value="MetI-like"/>
</dbReference>
<name>A0ABM9CBQ9_9BACL</name>
<dbReference type="InterPro" id="IPR051393">
    <property type="entry name" value="ABC_transporter_permease"/>
</dbReference>
<dbReference type="Proteomes" id="UP000838324">
    <property type="component" value="Unassembled WGS sequence"/>
</dbReference>
<dbReference type="CDD" id="cd06261">
    <property type="entry name" value="TM_PBP2"/>
    <property type="match status" value="1"/>
</dbReference>
<organism evidence="9 10">
    <name type="scientific">Paenibacillus auburnensis</name>
    <dbReference type="NCBI Taxonomy" id="2905649"/>
    <lineage>
        <taxon>Bacteria</taxon>
        <taxon>Bacillati</taxon>
        <taxon>Bacillota</taxon>
        <taxon>Bacilli</taxon>
        <taxon>Bacillales</taxon>
        <taxon>Paenibacillaceae</taxon>
        <taxon>Paenibacillus</taxon>
    </lineage>
</organism>
<keyword evidence="5 7" id="KW-1133">Transmembrane helix</keyword>
<evidence type="ECO:0000259" key="8">
    <source>
        <dbReference type="PROSITE" id="PS50928"/>
    </source>
</evidence>
<evidence type="ECO:0000256" key="7">
    <source>
        <dbReference type="RuleBase" id="RU363032"/>
    </source>
</evidence>